<keyword evidence="3" id="KW-1185">Reference proteome</keyword>
<dbReference type="STRING" id="396588.Tgr7_3043"/>
<evidence type="ECO:0000313" key="3">
    <source>
        <dbReference type="Proteomes" id="UP000002383"/>
    </source>
</evidence>
<gene>
    <name evidence="2" type="ordered locus">Tgr7_3043</name>
</gene>
<feature type="domain" description="HDOD" evidence="1">
    <location>
        <begin position="7"/>
        <end position="205"/>
    </location>
</feature>
<dbReference type="Gene3D" id="1.10.3210.10">
    <property type="entry name" value="Hypothetical protein af1432"/>
    <property type="match status" value="1"/>
</dbReference>
<dbReference type="InterPro" id="IPR013976">
    <property type="entry name" value="HDOD"/>
</dbReference>
<name>B8GPW5_THISH</name>
<sequence>MRQLQSLAPLPVVAQRLLADLDRKDLSLGQLSEVIEMDPALTARIVGLANSAYFANRQPVYSVGDAVGRVLGLDMVRNLALGIVLSGPFDTKACRAFDAERFWFTAMATATLSVPLSGLVRDREPVAGEWAYLAGLLHELGLLALCALFPAEMSRVLSQREADKPLAVRTRQALGIDAMEAGALLARRWKLPEGVAVVMAHYDAPGYQGPHSQLSALVGLAACLAASLHQSQDDPELRRPWLLALGLCEDDITPLLHRSQPRVESLQALARQLAHP</sequence>
<dbReference type="SUPFAM" id="SSF109604">
    <property type="entry name" value="HD-domain/PDEase-like"/>
    <property type="match status" value="1"/>
</dbReference>
<dbReference type="AlphaFoldDB" id="B8GPW5"/>
<dbReference type="Pfam" id="PF08668">
    <property type="entry name" value="HDOD"/>
    <property type="match status" value="1"/>
</dbReference>
<proteinExistence type="predicted"/>
<dbReference type="HOGENOM" id="CLU_048246_4_0_6"/>
<dbReference type="eggNOG" id="COG1639">
    <property type="taxonomic scope" value="Bacteria"/>
</dbReference>
<dbReference type="RefSeq" id="WP_012639574.1">
    <property type="nucleotide sequence ID" value="NC_011901.1"/>
</dbReference>
<dbReference type="InterPro" id="IPR052340">
    <property type="entry name" value="RNase_Y/CdgJ"/>
</dbReference>
<evidence type="ECO:0000259" key="1">
    <source>
        <dbReference type="PROSITE" id="PS51833"/>
    </source>
</evidence>
<reference evidence="2 3" key="1">
    <citation type="journal article" date="2011" name="Stand. Genomic Sci.">
        <title>Complete genome sequence of 'Thioalkalivibrio sulfidophilus' HL-EbGr7.</title>
        <authorList>
            <person name="Muyzer G."/>
            <person name="Sorokin D.Y."/>
            <person name="Mavromatis K."/>
            <person name="Lapidus A."/>
            <person name="Clum A."/>
            <person name="Ivanova N."/>
            <person name="Pati A."/>
            <person name="d'Haeseleer P."/>
            <person name="Woyke T."/>
            <person name="Kyrpides N.C."/>
        </authorList>
    </citation>
    <scope>NUCLEOTIDE SEQUENCE [LARGE SCALE GENOMIC DNA]</scope>
    <source>
        <strain evidence="2 3">HL-EbGR7</strain>
    </source>
</reference>
<dbReference type="KEGG" id="tgr:Tgr7_3043"/>
<protein>
    <submittedName>
        <fullName evidence="2">Putative signal transduction protein</fullName>
    </submittedName>
</protein>
<dbReference type="EMBL" id="CP001339">
    <property type="protein sequence ID" value="ACL74112.1"/>
    <property type="molecule type" value="Genomic_DNA"/>
</dbReference>
<dbReference type="PANTHER" id="PTHR33525">
    <property type="match status" value="1"/>
</dbReference>
<accession>B8GPW5</accession>
<dbReference type="PANTHER" id="PTHR33525:SF3">
    <property type="entry name" value="RIBONUCLEASE Y"/>
    <property type="match status" value="1"/>
</dbReference>
<organism evidence="2 3">
    <name type="scientific">Thioalkalivibrio sulfidiphilus (strain HL-EbGR7)</name>
    <dbReference type="NCBI Taxonomy" id="396588"/>
    <lineage>
        <taxon>Bacteria</taxon>
        <taxon>Pseudomonadati</taxon>
        <taxon>Pseudomonadota</taxon>
        <taxon>Gammaproteobacteria</taxon>
        <taxon>Chromatiales</taxon>
        <taxon>Ectothiorhodospiraceae</taxon>
        <taxon>Thioalkalivibrio</taxon>
    </lineage>
</organism>
<evidence type="ECO:0000313" key="2">
    <source>
        <dbReference type="EMBL" id="ACL74112.1"/>
    </source>
</evidence>
<dbReference type="PROSITE" id="PS51833">
    <property type="entry name" value="HDOD"/>
    <property type="match status" value="1"/>
</dbReference>
<dbReference type="Proteomes" id="UP000002383">
    <property type="component" value="Chromosome"/>
</dbReference>